<evidence type="ECO:0000313" key="2">
    <source>
        <dbReference type="EMBL" id="SIN77919.1"/>
    </source>
</evidence>
<proteinExistence type="predicted"/>
<sequence length="173" mass="20125">MNTMDNSEMSFDFPTLDIAGTEYKINIGSYYWFPVDRNSRVKELELSGLEIMRYDNYSHYGYYNLKKKELVKTFPKDITEFPKDVVAISFPRLRDLDPRRFALMNGLPVPPNQMSQRKFVAALIPLDETDMACRIDENRAKLKEKTHQGRAQKPGFPGEVPALKKKTKLRKRG</sequence>
<gene>
    <name evidence="2" type="ORF">SAMN04488055_1296</name>
</gene>
<organism evidence="2 3">
    <name type="scientific">Chitinophaga niabensis</name>
    <dbReference type="NCBI Taxonomy" id="536979"/>
    <lineage>
        <taxon>Bacteria</taxon>
        <taxon>Pseudomonadati</taxon>
        <taxon>Bacteroidota</taxon>
        <taxon>Chitinophagia</taxon>
        <taxon>Chitinophagales</taxon>
        <taxon>Chitinophagaceae</taxon>
        <taxon>Chitinophaga</taxon>
    </lineage>
</organism>
<accession>A0A1N6E4I9</accession>
<feature type="compositionally biased region" description="Basic residues" evidence="1">
    <location>
        <begin position="163"/>
        <end position="173"/>
    </location>
</feature>
<keyword evidence="3" id="KW-1185">Reference proteome</keyword>
<evidence type="ECO:0000313" key="3">
    <source>
        <dbReference type="Proteomes" id="UP000185003"/>
    </source>
</evidence>
<dbReference type="RefSeq" id="WP_074238450.1">
    <property type="nucleotide sequence ID" value="NZ_FSRA01000001.1"/>
</dbReference>
<name>A0A1N6E4I9_9BACT</name>
<dbReference type="Proteomes" id="UP000185003">
    <property type="component" value="Unassembled WGS sequence"/>
</dbReference>
<evidence type="ECO:0000256" key="1">
    <source>
        <dbReference type="SAM" id="MobiDB-lite"/>
    </source>
</evidence>
<dbReference type="AlphaFoldDB" id="A0A1N6E4I9"/>
<protein>
    <submittedName>
        <fullName evidence="2">Uncharacterized protein</fullName>
    </submittedName>
</protein>
<dbReference type="STRING" id="536979.SAMN04488055_1296"/>
<feature type="region of interest" description="Disordered" evidence="1">
    <location>
        <begin position="143"/>
        <end position="173"/>
    </location>
</feature>
<dbReference type="EMBL" id="FSRA01000001">
    <property type="protein sequence ID" value="SIN77919.1"/>
    <property type="molecule type" value="Genomic_DNA"/>
</dbReference>
<reference evidence="2 3" key="1">
    <citation type="submission" date="2016-11" db="EMBL/GenBank/DDBJ databases">
        <authorList>
            <person name="Jaros S."/>
            <person name="Januszkiewicz K."/>
            <person name="Wedrychowicz H."/>
        </authorList>
    </citation>
    <scope>NUCLEOTIDE SEQUENCE [LARGE SCALE GENOMIC DNA]</scope>
    <source>
        <strain evidence="2 3">DSM 24787</strain>
    </source>
</reference>